<feature type="region of interest" description="Disordered" evidence="1">
    <location>
        <begin position="21"/>
        <end position="53"/>
    </location>
</feature>
<dbReference type="KEGG" id="hir:HETIRDRAFT_433369"/>
<evidence type="ECO:0000256" key="2">
    <source>
        <dbReference type="SAM" id="SignalP"/>
    </source>
</evidence>
<feature type="compositionally biased region" description="Polar residues" evidence="1">
    <location>
        <begin position="21"/>
        <end position="40"/>
    </location>
</feature>
<gene>
    <name evidence="3" type="ORF">HETIRDRAFT_433369</name>
</gene>
<reference evidence="3 4" key="1">
    <citation type="journal article" date="2012" name="New Phytol.">
        <title>Insight into trade-off between wood decay and parasitism from the genome of a fungal forest pathogen.</title>
        <authorList>
            <person name="Olson A."/>
            <person name="Aerts A."/>
            <person name="Asiegbu F."/>
            <person name="Belbahri L."/>
            <person name="Bouzid O."/>
            <person name="Broberg A."/>
            <person name="Canback B."/>
            <person name="Coutinho P.M."/>
            <person name="Cullen D."/>
            <person name="Dalman K."/>
            <person name="Deflorio G."/>
            <person name="van Diepen L.T."/>
            <person name="Dunand C."/>
            <person name="Duplessis S."/>
            <person name="Durling M."/>
            <person name="Gonthier P."/>
            <person name="Grimwood J."/>
            <person name="Fossdal C.G."/>
            <person name="Hansson D."/>
            <person name="Henrissat B."/>
            <person name="Hietala A."/>
            <person name="Himmelstrand K."/>
            <person name="Hoffmeister D."/>
            <person name="Hogberg N."/>
            <person name="James T.Y."/>
            <person name="Karlsson M."/>
            <person name="Kohler A."/>
            <person name="Kues U."/>
            <person name="Lee Y.H."/>
            <person name="Lin Y.C."/>
            <person name="Lind M."/>
            <person name="Lindquist E."/>
            <person name="Lombard V."/>
            <person name="Lucas S."/>
            <person name="Lunden K."/>
            <person name="Morin E."/>
            <person name="Murat C."/>
            <person name="Park J."/>
            <person name="Raffaello T."/>
            <person name="Rouze P."/>
            <person name="Salamov A."/>
            <person name="Schmutz J."/>
            <person name="Solheim H."/>
            <person name="Stahlberg J."/>
            <person name="Velez H."/>
            <person name="de Vries R.P."/>
            <person name="Wiebenga A."/>
            <person name="Woodward S."/>
            <person name="Yakovlev I."/>
            <person name="Garbelotto M."/>
            <person name="Martin F."/>
            <person name="Grigoriev I.V."/>
            <person name="Stenlid J."/>
        </authorList>
    </citation>
    <scope>NUCLEOTIDE SEQUENCE [LARGE SCALE GENOMIC DNA]</scope>
    <source>
        <strain evidence="3 4">TC 32-1</strain>
    </source>
</reference>
<protein>
    <submittedName>
        <fullName evidence="3">Uncharacterized protein</fullName>
    </submittedName>
</protein>
<dbReference type="Proteomes" id="UP000030671">
    <property type="component" value="Unassembled WGS sequence"/>
</dbReference>
<name>W4KGZ7_HETIT</name>
<evidence type="ECO:0000313" key="3">
    <source>
        <dbReference type="EMBL" id="ETW84600.1"/>
    </source>
</evidence>
<proteinExistence type="predicted"/>
<dbReference type="GeneID" id="20674666"/>
<keyword evidence="2" id="KW-0732">Signal</keyword>
<evidence type="ECO:0000313" key="4">
    <source>
        <dbReference type="Proteomes" id="UP000030671"/>
    </source>
</evidence>
<feature type="signal peptide" evidence="2">
    <location>
        <begin position="1"/>
        <end position="17"/>
    </location>
</feature>
<dbReference type="InParanoid" id="W4KGZ7"/>
<dbReference type="HOGENOM" id="CLU_2483620_0_0_1"/>
<sequence>MRCLVIFALGIAAAVSALPIQSGSQARSEDVTTLSHNTPITERRGNHEGDDKPAELFHFPDIGNPIAPFVNGFDGDTVDIPGVFLKP</sequence>
<organism evidence="3 4">
    <name type="scientific">Heterobasidion irregulare (strain TC 32-1)</name>
    <dbReference type="NCBI Taxonomy" id="747525"/>
    <lineage>
        <taxon>Eukaryota</taxon>
        <taxon>Fungi</taxon>
        <taxon>Dikarya</taxon>
        <taxon>Basidiomycota</taxon>
        <taxon>Agaricomycotina</taxon>
        <taxon>Agaricomycetes</taxon>
        <taxon>Russulales</taxon>
        <taxon>Bondarzewiaceae</taxon>
        <taxon>Heterobasidion</taxon>
        <taxon>Heterobasidion annosum species complex</taxon>
    </lineage>
</organism>
<dbReference type="EMBL" id="KI925456">
    <property type="protein sequence ID" value="ETW84600.1"/>
    <property type="molecule type" value="Genomic_DNA"/>
</dbReference>
<evidence type="ECO:0000256" key="1">
    <source>
        <dbReference type="SAM" id="MobiDB-lite"/>
    </source>
</evidence>
<feature type="compositionally biased region" description="Basic and acidic residues" evidence="1">
    <location>
        <begin position="41"/>
        <end position="53"/>
    </location>
</feature>
<dbReference type="AlphaFoldDB" id="W4KGZ7"/>
<keyword evidence="4" id="KW-1185">Reference proteome</keyword>
<accession>W4KGZ7</accession>
<feature type="chain" id="PRO_5004844289" evidence="2">
    <location>
        <begin position="18"/>
        <end position="87"/>
    </location>
</feature>
<dbReference type="RefSeq" id="XP_009544249.1">
    <property type="nucleotide sequence ID" value="XM_009545954.1"/>
</dbReference>